<evidence type="ECO:0000256" key="7">
    <source>
        <dbReference type="SAM" id="Phobius"/>
    </source>
</evidence>
<name>A0ABY2UED2_9GAMM</name>
<dbReference type="PANTHER" id="PTHR30250:SF10">
    <property type="entry name" value="LIPOPOLYSACCHARIDE BIOSYNTHESIS PROTEIN WZXC"/>
    <property type="match status" value="1"/>
</dbReference>
<accession>A0ABY2UED2</accession>
<keyword evidence="3" id="KW-1003">Cell membrane</keyword>
<feature type="transmembrane region" description="Helical" evidence="7">
    <location>
        <begin position="192"/>
        <end position="215"/>
    </location>
</feature>
<feature type="transmembrane region" description="Helical" evidence="7">
    <location>
        <begin position="434"/>
        <end position="459"/>
    </location>
</feature>
<gene>
    <name evidence="8" type="ORF">FDY93_15080</name>
</gene>
<feature type="transmembrane region" description="Helical" evidence="7">
    <location>
        <begin position="317"/>
        <end position="335"/>
    </location>
</feature>
<evidence type="ECO:0000256" key="3">
    <source>
        <dbReference type="ARBA" id="ARBA00022475"/>
    </source>
</evidence>
<dbReference type="EMBL" id="VANI01000016">
    <property type="protein sequence ID" value="TLM75620.1"/>
    <property type="molecule type" value="Genomic_DNA"/>
</dbReference>
<evidence type="ECO:0000256" key="5">
    <source>
        <dbReference type="ARBA" id="ARBA00022989"/>
    </source>
</evidence>
<feature type="transmembrane region" description="Helical" evidence="7">
    <location>
        <begin position="402"/>
        <end position="422"/>
    </location>
</feature>
<feature type="transmembrane region" description="Helical" evidence="7">
    <location>
        <begin position="134"/>
        <end position="152"/>
    </location>
</feature>
<comment type="subcellular location">
    <subcellularLocation>
        <location evidence="1">Cell membrane</location>
        <topology evidence="1">Multi-pass membrane protein</topology>
    </subcellularLocation>
</comment>
<feature type="transmembrane region" description="Helical" evidence="7">
    <location>
        <begin position="341"/>
        <end position="358"/>
    </location>
</feature>
<reference evidence="8 9" key="1">
    <citation type="submission" date="2019-05" db="EMBL/GenBank/DDBJ databases">
        <title>Microbulbifer harenosus sp. nov., an alginate-degrading bacterium isolated from coastal sand.</title>
        <authorList>
            <person name="Huang H."/>
            <person name="Mo K."/>
            <person name="Bao S."/>
        </authorList>
    </citation>
    <scope>NUCLEOTIDE SEQUENCE [LARGE SCALE GENOMIC DNA]</scope>
    <source>
        <strain evidence="8 9">HB161719</strain>
    </source>
</reference>
<evidence type="ECO:0000256" key="2">
    <source>
        <dbReference type="ARBA" id="ARBA00007430"/>
    </source>
</evidence>
<feature type="transmembrane region" description="Helical" evidence="7">
    <location>
        <begin position="53"/>
        <end position="75"/>
    </location>
</feature>
<dbReference type="InterPro" id="IPR050833">
    <property type="entry name" value="Poly_Biosynth_Transport"/>
</dbReference>
<evidence type="ECO:0000256" key="6">
    <source>
        <dbReference type="ARBA" id="ARBA00023136"/>
    </source>
</evidence>
<protein>
    <recommendedName>
        <fullName evidence="10">Oligosaccharide flippase family protein</fullName>
    </recommendedName>
</protein>
<keyword evidence="5 7" id="KW-1133">Transmembrane helix</keyword>
<evidence type="ECO:0008006" key="10">
    <source>
        <dbReference type="Google" id="ProtNLM"/>
    </source>
</evidence>
<dbReference type="Pfam" id="PF13440">
    <property type="entry name" value="Polysacc_synt_3"/>
    <property type="match status" value="1"/>
</dbReference>
<dbReference type="PANTHER" id="PTHR30250">
    <property type="entry name" value="PST FAMILY PREDICTED COLANIC ACID TRANSPORTER"/>
    <property type="match status" value="1"/>
</dbReference>
<feature type="transmembrane region" description="Helical" evidence="7">
    <location>
        <begin position="95"/>
        <end position="119"/>
    </location>
</feature>
<keyword evidence="6 7" id="KW-0472">Membrane</keyword>
<dbReference type="Proteomes" id="UP000306791">
    <property type="component" value="Unassembled WGS sequence"/>
</dbReference>
<proteinExistence type="inferred from homology"/>
<evidence type="ECO:0000313" key="9">
    <source>
        <dbReference type="Proteomes" id="UP000306791"/>
    </source>
</evidence>
<feature type="transmembrane region" description="Helical" evidence="7">
    <location>
        <begin position="254"/>
        <end position="278"/>
    </location>
</feature>
<comment type="similarity">
    <text evidence="2">Belongs to the polysaccharide synthase family.</text>
</comment>
<organism evidence="8 9">
    <name type="scientific">Microbulbifer harenosus</name>
    <dbReference type="NCBI Taxonomy" id="2576840"/>
    <lineage>
        <taxon>Bacteria</taxon>
        <taxon>Pseudomonadati</taxon>
        <taxon>Pseudomonadota</taxon>
        <taxon>Gammaproteobacteria</taxon>
        <taxon>Cellvibrionales</taxon>
        <taxon>Microbulbiferaceae</taxon>
        <taxon>Microbulbifer</taxon>
    </lineage>
</organism>
<comment type="caution">
    <text evidence="8">The sequence shown here is derived from an EMBL/GenBank/DDBJ whole genome shotgun (WGS) entry which is preliminary data.</text>
</comment>
<dbReference type="RefSeq" id="WP_138236592.1">
    <property type="nucleotide sequence ID" value="NZ_CP185860.1"/>
</dbReference>
<evidence type="ECO:0000256" key="1">
    <source>
        <dbReference type="ARBA" id="ARBA00004651"/>
    </source>
</evidence>
<keyword evidence="9" id="KW-1185">Reference proteome</keyword>
<feature type="transmembrane region" description="Helical" evidence="7">
    <location>
        <begin position="164"/>
        <end position="186"/>
    </location>
</feature>
<sequence length="460" mass="51167">MSSATQVSQLPQNAFSGRRLRTASFWVFCGYATGQILRLLSNLVMTRMLAPEMFGIMALANVVIAGVQMLTDMGIQKSIIQSREGDQKRFLNTAWVLQIARGACLAAIVCGFALALWLIGSGLPASSVYSHPDLPIVLCILASSLIISGFRSTKSAVANRKLHMGRLTTIELMAQICAFMTMIVWASYSPDVWALVAGTVTASIVKIGVEFLWLPGETNRFQWDRRYAGEIFHFGKWIFASSLLTYWVLNGDRIILGLDITAREMGIYSIAIFVVASVRDTTNNILQKVMYPALSRALQEGHDHVAVYYRFRLPLDFLICGLCGFLAVAGEQIIWTLYDERYSEAGMFLVFLSVGMLGDRYRGLGLYYQSQGKPKKMMPIALWRAVLFTLGLPLALHEYGFFGAVAFLGIYPILTVPLLLYLKYRAGLMRVSREIGYTAFILPGAAAGYLFNWGVQYFIG</sequence>
<evidence type="ECO:0000256" key="4">
    <source>
        <dbReference type="ARBA" id="ARBA00022692"/>
    </source>
</evidence>
<feature type="transmembrane region" description="Helical" evidence="7">
    <location>
        <begin position="379"/>
        <end position="396"/>
    </location>
</feature>
<evidence type="ECO:0000313" key="8">
    <source>
        <dbReference type="EMBL" id="TLM75620.1"/>
    </source>
</evidence>
<feature type="transmembrane region" description="Helical" evidence="7">
    <location>
        <begin position="227"/>
        <end position="248"/>
    </location>
</feature>
<feature type="transmembrane region" description="Helical" evidence="7">
    <location>
        <begin position="20"/>
        <end position="41"/>
    </location>
</feature>
<keyword evidence="4 7" id="KW-0812">Transmembrane</keyword>